<sequence>MIYLGGNKALFDDTCAKLNSFNSFAEARAMLINGPAKDYNWSSHEHLKMAEQFIRIVSRRYPKSVS</sequence>
<accession>A0A9D7XPS9</accession>
<evidence type="ECO:0000313" key="1">
    <source>
        <dbReference type="EMBL" id="MBK9984849.1"/>
    </source>
</evidence>
<proteinExistence type="predicted"/>
<comment type="caution">
    <text evidence="1">The sequence shown here is derived from an EMBL/GenBank/DDBJ whole genome shotgun (WGS) entry which is preliminary data.</text>
</comment>
<dbReference type="EMBL" id="JADKGY010000032">
    <property type="protein sequence ID" value="MBK9984849.1"/>
    <property type="molecule type" value="Genomic_DNA"/>
</dbReference>
<protein>
    <submittedName>
        <fullName evidence="1">Uncharacterized protein</fullName>
    </submittedName>
</protein>
<reference evidence="1 2" key="1">
    <citation type="submission" date="2020-10" db="EMBL/GenBank/DDBJ databases">
        <title>Connecting structure to function with the recovery of over 1000 high-quality activated sludge metagenome-assembled genomes encoding full-length rRNA genes using long-read sequencing.</title>
        <authorList>
            <person name="Singleton C.M."/>
            <person name="Petriglieri F."/>
            <person name="Kristensen J.M."/>
            <person name="Kirkegaard R.H."/>
            <person name="Michaelsen T.Y."/>
            <person name="Andersen M.H."/>
            <person name="Karst S.M."/>
            <person name="Dueholm M.S."/>
            <person name="Nielsen P.H."/>
            <person name="Albertsen M."/>
        </authorList>
    </citation>
    <scope>NUCLEOTIDE SEQUENCE [LARGE SCALE GENOMIC DNA]</scope>
    <source>
        <strain evidence="1">Ribe_18-Q3-R11-54_MAXAC.273</strain>
    </source>
</reference>
<organism evidence="1 2">
    <name type="scientific">Candidatus Opimibacter skivensis</name>
    <dbReference type="NCBI Taxonomy" id="2982028"/>
    <lineage>
        <taxon>Bacteria</taxon>
        <taxon>Pseudomonadati</taxon>
        <taxon>Bacteroidota</taxon>
        <taxon>Saprospiria</taxon>
        <taxon>Saprospirales</taxon>
        <taxon>Saprospiraceae</taxon>
        <taxon>Candidatus Opimibacter</taxon>
    </lineage>
</organism>
<gene>
    <name evidence="1" type="ORF">IPP15_21215</name>
</gene>
<evidence type="ECO:0000313" key="2">
    <source>
        <dbReference type="Proteomes" id="UP000808337"/>
    </source>
</evidence>
<dbReference type="Proteomes" id="UP000808337">
    <property type="component" value="Unassembled WGS sequence"/>
</dbReference>
<dbReference type="AlphaFoldDB" id="A0A9D7XPS9"/>
<name>A0A9D7XPS9_9BACT</name>